<evidence type="ECO:0000313" key="2">
    <source>
        <dbReference type="Proteomes" id="UP000318571"/>
    </source>
</evidence>
<accession>A0A553N8Y9</accession>
<evidence type="ECO:0000313" key="1">
    <source>
        <dbReference type="EMBL" id="TRY61901.1"/>
    </source>
</evidence>
<dbReference type="Proteomes" id="UP000318571">
    <property type="component" value="Chromosome 8"/>
</dbReference>
<comment type="caution">
    <text evidence="1">The sequence shown here is derived from an EMBL/GenBank/DDBJ whole genome shotgun (WGS) entry which is preliminary data.</text>
</comment>
<gene>
    <name evidence="1" type="ORF">TCAL_09154</name>
</gene>
<name>A0A553N8Y9_TIGCA</name>
<reference evidence="1 2" key="1">
    <citation type="journal article" date="2018" name="Nat. Ecol. Evol.">
        <title>Genomic signatures of mitonuclear coevolution across populations of Tigriopus californicus.</title>
        <authorList>
            <person name="Barreto F.S."/>
            <person name="Watson E.T."/>
            <person name="Lima T.G."/>
            <person name="Willett C.S."/>
            <person name="Edmands S."/>
            <person name="Li W."/>
            <person name="Burton R.S."/>
        </authorList>
    </citation>
    <scope>NUCLEOTIDE SEQUENCE [LARGE SCALE GENOMIC DNA]</scope>
    <source>
        <strain evidence="1 2">San Diego</strain>
    </source>
</reference>
<proteinExistence type="predicted"/>
<keyword evidence="2" id="KW-1185">Reference proteome</keyword>
<dbReference type="EMBL" id="VCGU01000459">
    <property type="protein sequence ID" value="TRY61901.1"/>
    <property type="molecule type" value="Genomic_DNA"/>
</dbReference>
<organism evidence="1 2">
    <name type="scientific">Tigriopus californicus</name>
    <name type="common">Marine copepod</name>
    <dbReference type="NCBI Taxonomy" id="6832"/>
    <lineage>
        <taxon>Eukaryota</taxon>
        <taxon>Metazoa</taxon>
        <taxon>Ecdysozoa</taxon>
        <taxon>Arthropoda</taxon>
        <taxon>Crustacea</taxon>
        <taxon>Multicrustacea</taxon>
        <taxon>Hexanauplia</taxon>
        <taxon>Copepoda</taxon>
        <taxon>Harpacticoida</taxon>
        <taxon>Harpacticidae</taxon>
        <taxon>Tigriopus</taxon>
    </lineage>
</organism>
<dbReference type="AlphaFoldDB" id="A0A553N8Y9"/>
<protein>
    <submittedName>
        <fullName evidence="1">Uncharacterized protein</fullName>
    </submittedName>
</protein>
<sequence>MEYSLLLSGRITNCLLFILIFVVTYSEGVGIGLGKSIRTLVKNDFYHPNPKLSSHIRFVKYNSEEPTLGQHVLQEQEGFQIEEGSDEEGRVIYLERYPFDQNTDRRVHIRYDYQPSAKGQEAIETNQGQNHRIRYLNSIIDDHQRADALRRKELLDFNSQNVESPQFLRVGPQPVPIVLKQPQSESDNIVLSRYRFPLDPPPIDKEGPYDHFPISTNKGAFEKQIPPMLTRYYG</sequence>